<dbReference type="GO" id="GO:0005737">
    <property type="term" value="C:cytoplasm"/>
    <property type="evidence" value="ECO:0007669"/>
    <property type="project" value="TreeGrafter"/>
</dbReference>
<dbReference type="GO" id="GO:0006606">
    <property type="term" value="P:protein import into nucleus"/>
    <property type="evidence" value="ECO:0007669"/>
    <property type="project" value="TreeGrafter"/>
</dbReference>
<dbReference type="WBParaSite" id="PSAMB.scaffold909size38770.g9741.t1">
    <property type="protein sequence ID" value="PSAMB.scaffold909size38770.g9741.t1"/>
    <property type="gene ID" value="PSAMB.scaffold909size38770.g9741"/>
</dbReference>
<feature type="compositionally biased region" description="Polar residues" evidence="1">
    <location>
        <begin position="184"/>
        <end position="194"/>
    </location>
</feature>
<keyword evidence="2" id="KW-0472">Membrane</keyword>
<dbReference type="PANTHER" id="PTHR15191">
    <property type="entry name" value="PROTEIN CBG20567"/>
    <property type="match status" value="1"/>
</dbReference>
<feature type="region of interest" description="Disordered" evidence="1">
    <location>
        <begin position="136"/>
        <end position="194"/>
    </location>
</feature>
<sequence length="194" mass="21868">MPPTHICSTGERMASSSHFAIVVFFGALLAVCQPSLAQTTETACAQLNTSCDACIANTQCFWCIEKSECMHYTWSFQGCSFSQARYNNCWVNYEALAIAGGVIGGCLLIGVIVGVCCCWCRCRRWSRARTQRQYEREQNELERRHEDTVQRNEQRRMERQANLDQIRQKYGLPNSGPAFEPIDNGSQAETTSAQ</sequence>
<organism evidence="4 5">
    <name type="scientific">Plectus sambesii</name>
    <dbReference type="NCBI Taxonomy" id="2011161"/>
    <lineage>
        <taxon>Eukaryota</taxon>
        <taxon>Metazoa</taxon>
        <taxon>Ecdysozoa</taxon>
        <taxon>Nematoda</taxon>
        <taxon>Chromadorea</taxon>
        <taxon>Plectida</taxon>
        <taxon>Plectina</taxon>
        <taxon>Plectoidea</taxon>
        <taxon>Plectidae</taxon>
        <taxon>Plectus</taxon>
    </lineage>
</organism>
<name>A0A914XN02_9BILA</name>
<protein>
    <submittedName>
        <fullName evidence="5">Uncharacterized protein</fullName>
    </submittedName>
</protein>
<keyword evidence="2" id="KW-0812">Transmembrane</keyword>
<evidence type="ECO:0000256" key="3">
    <source>
        <dbReference type="SAM" id="SignalP"/>
    </source>
</evidence>
<evidence type="ECO:0000256" key="1">
    <source>
        <dbReference type="SAM" id="MobiDB-lite"/>
    </source>
</evidence>
<evidence type="ECO:0000313" key="5">
    <source>
        <dbReference type="WBParaSite" id="PSAMB.scaffold909size38770.g9741.t1"/>
    </source>
</evidence>
<reference evidence="5" key="1">
    <citation type="submission" date="2022-11" db="UniProtKB">
        <authorList>
            <consortium name="WormBaseParasite"/>
        </authorList>
    </citation>
    <scope>IDENTIFICATION</scope>
</reference>
<dbReference type="AlphaFoldDB" id="A0A914XN02"/>
<feature type="compositionally biased region" description="Basic and acidic residues" evidence="1">
    <location>
        <begin position="136"/>
        <end position="161"/>
    </location>
</feature>
<evidence type="ECO:0000256" key="2">
    <source>
        <dbReference type="SAM" id="Phobius"/>
    </source>
</evidence>
<dbReference type="InterPro" id="IPR052304">
    <property type="entry name" value="PTTG1IP"/>
</dbReference>
<evidence type="ECO:0000313" key="4">
    <source>
        <dbReference type="Proteomes" id="UP000887566"/>
    </source>
</evidence>
<keyword evidence="4" id="KW-1185">Reference proteome</keyword>
<dbReference type="GO" id="GO:0005634">
    <property type="term" value="C:nucleus"/>
    <property type="evidence" value="ECO:0007669"/>
    <property type="project" value="TreeGrafter"/>
</dbReference>
<keyword evidence="2" id="KW-1133">Transmembrane helix</keyword>
<dbReference type="PANTHER" id="PTHR15191:SF3">
    <property type="entry name" value="PITUITARY TUMOR-TRANSFORMING GENE PROTEIN-BINDING FACTOR"/>
    <property type="match status" value="1"/>
</dbReference>
<accession>A0A914XN02</accession>
<feature type="chain" id="PRO_5037915544" evidence="3">
    <location>
        <begin position="38"/>
        <end position="194"/>
    </location>
</feature>
<keyword evidence="3" id="KW-0732">Signal</keyword>
<proteinExistence type="predicted"/>
<dbReference type="Proteomes" id="UP000887566">
    <property type="component" value="Unplaced"/>
</dbReference>
<feature type="transmembrane region" description="Helical" evidence="2">
    <location>
        <begin position="95"/>
        <end position="120"/>
    </location>
</feature>
<feature type="signal peptide" evidence="3">
    <location>
        <begin position="1"/>
        <end position="37"/>
    </location>
</feature>